<accession>A0A7R8XC86</accession>
<proteinExistence type="predicted"/>
<dbReference type="EMBL" id="LR901133">
    <property type="protein sequence ID" value="CAD7247870.1"/>
    <property type="molecule type" value="Genomic_DNA"/>
</dbReference>
<gene>
    <name evidence="1" type="ORF">DSTB1V02_LOCUS7695</name>
</gene>
<evidence type="ECO:0000313" key="2">
    <source>
        <dbReference type="Proteomes" id="UP000677054"/>
    </source>
</evidence>
<evidence type="ECO:0000313" key="1">
    <source>
        <dbReference type="EMBL" id="CAD7247870.1"/>
    </source>
</evidence>
<dbReference type="Proteomes" id="UP000677054">
    <property type="component" value="Unassembled WGS sequence"/>
</dbReference>
<organism evidence="1">
    <name type="scientific">Darwinula stevensoni</name>
    <dbReference type="NCBI Taxonomy" id="69355"/>
    <lineage>
        <taxon>Eukaryota</taxon>
        <taxon>Metazoa</taxon>
        <taxon>Ecdysozoa</taxon>
        <taxon>Arthropoda</taxon>
        <taxon>Crustacea</taxon>
        <taxon>Oligostraca</taxon>
        <taxon>Ostracoda</taxon>
        <taxon>Podocopa</taxon>
        <taxon>Podocopida</taxon>
        <taxon>Darwinulocopina</taxon>
        <taxon>Darwinuloidea</taxon>
        <taxon>Darwinulidae</taxon>
        <taxon>Darwinula</taxon>
    </lineage>
</organism>
<name>A0A7R8XC86_9CRUS</name>
<dbReference type="OrthoDB" id="74575at2759"/>
<protein>
    <submittedName>
        <fullName evidence="1">Uncharacterized protein</fullName>
    </submittedName>
</protein>
<keyword evidence="2" id="KW-1185">Reference proteome</keyword>
<sequence length="77" mass="9240">MYHFWQPKERNYFEEGEKALQSFCSILERKEWTIEKNFNEEGIIVKSFYDEEKKKTFLLTEHTSEGGPPPTGFVEYP</sequence>
<reference evidence="1" key="1">
    <citation type="submission" date="2020-11" db="EMBL/GenBank/DDBJ databases">
        <authorList>
            <person name="Tran Van P."/>
        </authorList>
    </citation>
    <scope>NUCLEOTIDE SEQUENCE</scope>
</reference>
<dbReference type="EMBL" id="CAJPEV010001616">
    <property type="protein sequence ID" value="CAG0893537.1"/>
    <property type="molecule type" value="Genomic_DNA"/>
</dbReference>
<dbReference type="AlphaFoldDB" id="A0A7R8XC86"/>